<reference evidence="2" key="1">
    <citation type="submission" date="2015-04" db="UniProtKB">
        <authorList>
            <consortium name="EnsemblPlants"/>
        </authorList>
    </citation>
    <scope>IDENTIFICATION</scope>
    <source>
        <strain evidence="2">SL10</strain>
    </source>
</reference>
<proteinExistence type="predicted"/>
<dbReference type="Gramene" id="ONIVA02G13610.5">
    <property type="protein sequence ID" value="ONIVA02G13610.5"/>
    <property type="gene ID" value="ONIVA02G13610"/>
</dbReference>
<evidence type="ECO:0000313" key="2">
    <source>
        <dbReference type="EnsemblPlants" id="ONIVA02G13610.5"/>
    </source>
</evidence>
<dbReference type="Proteomes" id="UP000006591">
    <property type="component" value="Chromosome 2"/>
</dbReference>
<evidence type="ECO:0000256" key="1">
    <source>
        <dbReference type="SAM" id="MobiDB-lite"/>
    </source>
</evidence>
<name>A0A0E0G4Y7_ORYNI</name>
<dbReference type="AlphaFoldDB" id="A0A0E0G4Y7"/>
<accession>A0A0E0G4Y7</accession>
<feature type="region of interest" description="Disordered" evidence="1">
    <location>
        <begin position="44"/>
        <end position="84"/>
    </location>
</feature>
<organism evidence="2">
    <name type="scientific">Oryza nivara</name>
    <name type="common">Indian wild rice</name>
    <name type="synonym">Oryza sativa f. spontanea</name>
    <dbReference type="NCBI Taxonomy" id="4536"/>
    <lineage>
        <taxon>Eukaryota</taxon>
        <taxon>Viridiplantae</taxon>
        <taxon>Streptophyta</taxon>
        <taxon>Embryophyta</taxon>
        <taxon>Tracheophyta</taxon>
        <taxon>Spermatophyta</taxon>
        <taxon>Magnoliopsida</taxon>
        <taxon>Liliopsida</taxon>
        <taxon>Poales</taxon>
        <taxon>Poaceae</taxon>
        <taxon>BOP clade</taxon>
        <taxon>Oryzoideae</taxon>
        <taxon>Oryzeae</taxon>
        <taxon>Oryzinae</taxon>
        <taxon>Oryza</taxon>
    </lineage>
</organism>
<reference evidence="2" key="2">
    <citation type="submission" date="2018-04" db="EMBL/GenBank/DDBJ databases">
        <title>OnivRS2 (Oryza nivara Reference Sequence Version 2).</title>
        <authorList>
            <person name="Zhang J."/>
            <person name="Kudrna D."/>
            <person name="Lee S."/>
            <person name="Talag J."/>
            <person name="Rajasekar S."/>
            <person name="Welchert J."/>
            <person name="Hsing Y.-I."/>
            <person name="Wing R.A."/>
        </authorList>
    </citation>
    <scope>NUCLEOTIDE SEQUENCE [LARGE SCALE GENOMIC DNA]</scope>
    <source>
        <strain evidence="2">SL10</strain>
    </source>
</reference>
<feature type="compositionally biased region" description="Basic and acidic residues" evidence="1">
    <location>
        <begin position="44"/>
        <end position="53"/>
    </location>
</feature>
<evidence type="ECO:0000313" key="3">
    <source>
        <dbReference type="Proteomes" id="UP000006591"/>
    </source>
</evidence>
<keyword evidence="3" id="KW-1185">Reference proteome</keyword>
<dbReference type="EnsemblPlants" id="ONIVA02G13610.5">
    <property type="protein sequence ID" value="ONIVA02G13610.5"/>
    <property type="gene ID" value="ONIVA02G13610"/>
</dbReference>
<dbReference type="HOGENOM" id="CLU_193294_0_0_1"/>
<protein>
    <submittedName>
        <fullName evidence="2">Uncharacterized protein</fullName>
    </submittedName>
</protein>
<sequence>MAAMVVMMCGELMPHAISSSASVLLLGEVQDHTVVSLDLTRRRTDASLRRSEAAAKGMHGDAFLDDPPAATANPPPPPLYPPRD</sequence>
<feature type="compositionally biased region" description="Pro residues" evidence="1">
    <location>
        <begin position="73"/>
        <end position="84"/>
    </location>
</feature>